<sequence>MASVNVSDPLTTAVESYLLSSVSSETDIFPFNLSTWARVRNPAAGIDENLEKSGQGLLLAAFNLTCTAEIGGLSAECPLGMHAALRNCIVSDRIIAKIFQKIRFKNLQLNVEKSPGVKLPGIREQFAMLIAGIWIQTTSFSAVCDWVNEVFGPVIGVAIVEYRKSCPSKQASAPKELVLLQRIHDFQVAKASLQRADIDPQIGEVSPTVSNSAQNSPVLAPKHAEASFGLRPPLILKTLAPTPTDEVASNVALSGLLPPLVLKTSTLSSSALIASNVTPPPVGDNIKAVSAPFEDVVNDRAPTVDRALPLAEAAAKDQSLPVEAAAEDPSPVSPPAQAAVKDSLLSASLSFKDGLSEFEATVKDRWPTPLRRDAPPPHVPSPLRSPRNSHLQSGFHPHSLLSYRQTSPQSCDSSSTSSATAAPSSPLFCIEDYLRMSPRSPYLPVGSPAFTRRDESASLQPQPSNVKTFSQWLKSSPL</sequence>
<evidence type="ECO:0000313" key="2">
    <source>
        <dbReference type="EMBL" id="KAK6969008.1"/>
    </source>
</evidence>
<proteinExistence type="predicted"/>
<accession>A0AAV9Z275</accession>
<gene>
    <name evidence="2" type="ORF">R3P38DRAFT_2815033</name>
</gene>
<feature type="region of interest" description="Disordered" evidence="1">
    <location>
        <begin position="316"/>
        <end position="339"/>
    </location>
</feature>
<feature type="compositionally biased region" description="Polar residues" evidence="1">
    <location>
        <begin position="457"/>
        <end position="478"/>
    </location>
</feature>
<dbReference type="AlphaFoldDB" id="A0AAV9Z275"/>
<feature type="region of interest" description="Disordered" evidence="1">
    <location>
        <begin position="366"/>
        <end position="423"/>
    </location>
</feature>
<reference evidence="2 3" key="1">
    <citation type="journal article" date="2024" name="J Genomics">
        <title>Draft genome sequencing and assembly of Favolaschia claudopus CIRM-BRFM 2984 isolated from oak limbs.</title>
        <authorList>
            <person name="Navarro D."/>
            <person name="Drula E."/>
            <person name="Chaduli D."/>
            <person name="Cazenave R."/>
            <person name="Ahrendt S."/>
            <person name="Wang J."/>
            <person name="Lipzen A."/>
            <person name="Daum C."/>
            <person name="Barry K."/>
            <person name="Grigoriev I.V."/>
            <person name="Favel A."/>
            <person name="Rosso M.N."/>
            <person name="Martin F."/>
        </authorList>
    </citation>
    <scope>NUCLEOTIDE SEQUENCE [LARGE SCALE GENOMIC DNA]</scope>
    <source>
        <strain evidence="2 3">CIRM-BRFM 2984</strain>
    </source>
</reference>
<feature type="region of interest" description="Disordered" evidence="1">
    <location>
        <begin position="444"/>
        <end position="478"/>
    </location>
</feature>
<feature type="compositionally biased region" description="Low complexity" evidence="1">
    <location>
        <begin position="406"/>
        <end position="423"/>
    </location>
</feature>
<evidence type="ECO:0000256" key="1">
    <source>
        <dbReference type="SAM" id="MobiDB-lite"/>
    </source>
</evidence>
<name>A0AAV9Z275_9AGAR</name>
<feature type="compositionally biased region" description="Basic and acidic residues" evidence="1">
    <location>
        <begin position="366"/>
        <end position="375"/>
    </location>
</feature>
<dbReference type="Proteomes" id="UP001362999">
    <property type="component" value="Unassembled WGS sequence"/>
</dbReference>
<keyword evidence="3" id="KW-1185">Reference proteome</keyword>
<dbReference type="EMBL" id="JAWWNJ010000236">
    <property type="protein sequence ID" value="KAK6969008.1"/>
    <property type="molecule type" value="Genomic_DNA"/>
</dbReference>
<comment type="caution">
    <text evidence="2">The sequence shown here is derived from an EMBL/GenBank/DDBJ whole genome shotgun (WGS) entry which is preliminary data.</text>
</comment>
<protein>
    <submittedName>
        <fullName evidence="2">Uncharacterized protein</fullName>
    </submittedName>
</protein>
<evidence type="ECO:0000313" key="3">
    <source>
        <dbReference type="Proteomes" id="UP001362999"/>
    </source>
</evidence>
<organism evidence="2 3">
    <name type="scientific">Favolaschia claudopus</name>
    <dbReference type="NCBI Taxonomy" id="2862362"/>
    <lineage>
        <taxon>Eukaryota</taxon>
        <taxon>Fungi</taxon>
        <taxon>Dikarya</taxon>
        <taxon>Basidiomycota</taxon>
        <taxon>Agaricomycotina</taxon>
        <taxon>Agaricomycetes</taxon>
        <taxon>Agaricomycetidae</taxon>
        <taxon>Agaricales</taxon>
        <taxon>Marasmiineae</taxon>
        <taxon>Mycenaceae</taxon>
        <taxon>Favolaschia</taxon>
    </lineage>
</organism>